<dbReference type="FunFam" id="2.10.25.10:FF:000240">
    <property type="entry name" value="Vitamin K-dependent protein S"/>
    <property type="match status" value="1"/>
</dbReference>
<dbReference type="SUPFAM" id="SSF49899">
    <property type="entry name" value="Concanavalin A-like lectins/glucanases"/>
    <property type="match status" value="2"/>
</dbReference>
<dbReference type="SMART" id="SM00409">
    <property type="entry name" value="IG"/>
    <property type="match status" value="1"/>
</dbReference>
<dbReference type="Pfam" id="PF23597">
    <property type="entry name" value="KIAA0319_N"/>
    <property type="match status" value="6"/>
</dbReference>
<dbReference type="PANTHER" id="PTHR46182">
    <property type="entry name" value="FI19480P1"/>
    <property type="match status" value="1"/>
</dbReference>
<comment type="subcellular location">
    <subcellularLocation>
        <location evidence="1">Membrane</location>
    </subcellularLocation>
</comment>
<feature type="domain" description="EGF-like" evidence="11">
    <location>
        <begin position="1557"/>
        <end position="1597"/>
    </location>
</feature>
<dbReference type="Pfam" id="PF13927">
    <property type="entry name" value="Ig_3"/>
    <property type="match status" value="1"/>
</dbReference>
<dbReference type="InterPro" id="IPR013320">
    <property type="entry name" value="ConA-like_dom_sf"/>
</dbReference>
<dbReference type="SMART" id="SM00181">
    <property type="entry name" value="EGF"/>
    <property type="match status" value="6"/>
</dbReference>
<dbReference type="FunFam" id="2.10.25.10:FF:000010">
    <property type="entry name" value="Pro-epidermal growth factor"/>
    <property type="match status" value="1"/>
</dbReference>
<dbReference type="SUPFAM" id="SSF48726">
    <property type="entry name" value="Immunoglobulin"/>
    <property type="match status" value="1"/>
</dbReference>
<accession>A0A7M5WT10</accession>
<dbReference type="EnsemblMetazoa" id="CLYHEMT012369.1">
    <property type="protein sequence ID" value="CLYHEMP012369.1"/>
    <property type="gene ID" value="CLYHEMG012369"/>
</dbReference>
<dbReference type="PROSITE" id="PS00010">
    <property type="entry name" value="ASX_HYDROXYL"/>
    <property type="match status" value="4"/>
</dbReference>
<keyword evidence="2 8" id="KW-0245">EGF-like domain</keyword>
<feature type="region of interest" description="Disordered" evidence="9">
    <location>
        <begin position="445"/>
        <end position="492"/>
    </location>
</feature>
<evidence type="ECO:0000256" key="5">
    <source>
        <dbReference type="ARBA" id="ARBA00023136"/>
    </source>
</evidence>
<dbReference type="InterPro" id="IPR018097">
    <property type="entry name" value="EGF_Ca-bd_CS"/>
</dbReference>
<dbReference type="InterPro" id="IPR007110">
    <property type="entry name" value="Ig-like_dom"/>
</dbReference>
<dbReference type="SUPFAM" id="SSF57184">
    <property type="entry name" value="Growth factor receptor domain"/>
    <property type="match status" value="2"/>
</dbReference>
<evidence type="ECO:0000259" key="12">
    <source>
        <dbReference type="PROSITE" id="PS50835"/>
    </source>
</evidence>
<reference evidence="13" key="1">
    <citation type="submission" date="2021-01" db="UniProtKB">
        <authorList>
            <consortium name="EnsemblMetazoa"/>
        </authorList>
    </citation>
    <scope>IDENTIFICATION</scope>
</reference>
<evidence type="ECO:0000256" key="4">
    <source>
        <dbReference type="ARBA" id="ARBA00022737"/>
    </source>
</evidence>
<dbReference type="SMART" id="SM00408">
    <property type="entry name" value="IGc2"/>
    <property type="match status" value="1"/>
</dbReference>
<feature type="transmembrane region" description="Helical" evidence="10">
    <location>
        <begin position="1886"/>
        <end position="1910"/>
    </location>
</feature>
<dbReference type="Proteomes" id="UP000594262">
    <property type="component" value="Unplaced"/>
</dbReference>
<dbReference type="InterPro" id="IPR026823">
    <property type="entry name" value="cEGF"/>
</dbReference>
<dbReference type="InterPro" id="IPR003599">
    <property type="entry name" value="Ig_sub"/>
</dbReference>
<evidence type="ECO:0000256" key="3">
    <source>
        <dbReference type="ARBA" id="ARBA00022729"/>
    </source>
</evidence>
<dbReference type="InterPro" id="IPR013980">
    <property type="entry name" value="MANSC_dom"/>
</dbReference>
<dbReference type="Pfam" id="PF12662">
    <property type="entry name" value="cEGF"/>
    <property type="match status" value="1"/>
</dbReference>
<evidence type="ECO:0000256" key="1">
    <source>
        <dbReference type="ARBA" id="ARBA00004370"/>
    </source>
</evidence>
<evidence type="ECO:0000313" key="13">
    <source>
        <dbReference type="EnsemblMetazoa" id="CLYHEMP012369.1"/>
    </source>
</evidence>
<sequence>MNGARVTKQDAKCGAALDLNGGELIIRGQTLSNRGIDAITIAMWVKVRNEKRDLSLFNVDSKTLDGSGAVLALEIKDGRLHWSHVDETGEVVFHLETVQKSTMPVGLWSHVAATYDPAKGFARLYIDSQFIKEVQGNGKMSSQFNGKISIGRDGSLPGLVDEFYFFEKALSFNDVKDLSELCNVGGDYPIPMENAADLQRLSTDKNRKTEVGNRHSKVAFHEDDTDTTRDNCRKQIAFHNTDLRGSETSGVFTDVGDVTSLDECVERCCASKECHIAYMKKRRCFTVVCHFPSLCQPVKVGRSLVHVAFVNRNGESVYIKDETPNQLDTSNENGGDVSLIHHLTTSTTTTTTSTAAPTNQLRRCLQSNVYYGVALKGGWTSGKFTDKGIVPDLKTCVNHCCNEPDCDLVMLLRQKCFTIHCYSLDDCQTTPNGHAHIAYVARDGYHLNPTTRPPTHTRPKPRISTEEPHSANGPTRNGPPVSNHAKYPSMSGKRPDMVLHYTFEKLDEDLVIDESSFNNNGKLLEGASVSPAGGIRGNGVSFFGGAILLDSQTFKPKPLKAITVALWVKLQDVAGRNTLFATMGQNERNGFRLTVIEGKISWLYVIDGHEKSFQLRTGPILTRNKWFQITATADGDVGEAKVYVNGGIQSIGVTRGQFSTDWGVKAGFGVHEGGHPLHGIMDDVYIFSSALSKDEVLNYIKKFDEMRFLMTPAPVTVPVTRRPTPTSRKMTIKIKTFKPSTTTTTTTTPPTTTTTSTTTTTIQPTTFTTLSTKTVTKPLSLQQNRCKFGNVYEYTDLKGGLGAGNFLDRGITPNVQVCMELCCAHTTCDLAYVVSSRCYLVECYTTELCSVVPKGLGSVSPVIGMIIRPDGPKIPQLGDNVVLPPTRPWTTNEPGVTPDSLKNMKDLKLALEDTLNPFKHKKKTPKKCIFKKTLSKTTFVGGLKAGNFTNKGTVTSMSVCKAMCCQSDRCDVAVMMKNGCFLLTCKSAELCKPRKAQTESFTLKLAYRDKVKEMEAIETEEDNDEDDETEDEDSHTSSTSTALPLNPKISPTLPVPVLLQESLTDNGKLQKPISDTIPPVLRPQNGVTSWCSPSFILAGVELNGGIQSGPSKILGNVSTIQECVSECCRVPDCTVAYTEGKTCYAVLCLNQNICQARISTPSKSLGYVVRNGWSLFPSEQNAFKGAAFLNTQRPEIIPDTTLQTTTTTTSTPTTTTSTVTTTLATTNLATTPLTTTTEIPKNVSIDISSITPESTVNKTETCRSNGTLTDHRFVAGMKAGIFTDHGELSDVDDIPSCVKYCCLDKLCDVAYMVGRRCYTLQCFSRQTCQTFPAPNFFLNPVIAFVVRTKPPKVDIISVDFIKHNYTVPLTNSTFRNSSMTDKPSINVKLSKKTMDNSNQPSKENDEFVEDQVESGSGSGIDSPGFTRGNVPDAVLDQFEKTQERLPQPTERYYFPLSDVDSNVIKSLSDDKDFTECSSTKYGCEHFCITLLHGGPRCMCRNGYQLALDGQHCLYEGECEPKAHGCDQACKFVTDGFQCQCRSGYVLKKTAYKSSCQDLDECAMDMHSCSHGCLNTPGSYVCQCPGGYQLGTDRLTCQLIIGGGEESPGEAVWKKSNIPSTSNNTTNVNQSLTIPPKILSIINTTEVTQGDSIILQCKTQGSPEPITVWTFGENFTTIAIGYGRSKMLPGGDLMITEAQMQDTGKYTCISGNVGGTDTASGYLLVNDVDECVTGKHNCSHLCTNTYGGFECFCYQGYTLLADQSTCQDVNECEMFNDCDHFCWNTEGSYTCGCRHGYQLQEDNKICKDIDECTMGSHQCEHNCTNTQGSYFCSCNPGFNLSSIDHVTCKRNEELINKTIPVHHGNHTLTTRNNIHPHMRSGRTTRRVLHLITIITLVVTLILVSLALYLMWRNYKKRWRMKEATSNMNEPPVRSRCSAMFSWK</sequence>
<feature type="region of interest" description="Disordered" evidence="9">
    <location>
        <begin position="1390"/>
        <end position="1426"/>
    </location>
</feature>
<dbReference type="InterPro" id="IPR000742">
    <property type="entry name" value="EGF"/>
</dbReference>
<keyword evidence="10" id="KW-0812">Transmembrane</keyword>
<name>A0A7M5WT10_9CNID</name>
<dbReference type="GO" id="GO:0005509">
    <property type="term" value="F:calcium ion binding"/>
    <property type="evidence" value="ECO:0007669"/>
    <property type="project" value="InterPro"/>
</dbReference>
<dbReference type="Gene3D" id="2.60.120.200">
    <property type="match status" value="2"/>
</dbReference>
<feature type="domain" description="EGF-like" evidence="11">
    <location>
        <begin position="1726"/>
        <end position="1766"/>
    </location>
</feature>
<dbReference type="InterPro" id="IPR029865">
    <property type="entry name" value="KIAA0319-like"/>
</dbReference>
<dbReference type="GO" id="GO:0031410">
    <property type="term" value="C:cytoplasmic vesicle"/>
    <property type="evidence" value="ECO:0007669"/>
    <property type="project" value="TreeGrafter"/>
</dbReference>
<feature type="domain" description="EGF-like" evidence="11">
    <location>
        <begin position="1807"/>
        <end position="1843"/>
    </location>
</feature>
<protein>
    <submittedName>
        <fullName evidence="13">Uncharacterized protein</fullName>
    </submittedName>
</protein>
<keyword evidence="7" id="KW-0325">Glycoprotein</keyword>
<keyword evidence="4" id="KW-0677">Repeat</keyword>
<evidence type="ECO:0000256" key="2">
    <source>
        <dbReference type="ARBA" id="ARBA00022536"/>
    </source>
</evidence>
<evidence type="ECO:0000259" key="11">
    <source>
        <dbReference type="PROSITE" id="PS50026"/>
    </source>
</evidence>
<dbReference type="GO" id="GO:0001764">
    <property type="term" value="P:neuron migration"/>
    <property type="evidence" value="ECO:0007669"/>
    <property type="project" value="TreeGrafter"/>
</dbReference>
<dbReference type="Pfam" id="PF13385">
    <property type="entry name" value="Laminin_G_3"/>
    <property type="match status" value="2"/>
</dbReference>
<dbReference type="InterPro" id="IPR009030">
    <property type="entry name" value="Growth_fac_rcpt_cys_sf"/>
</dbReference>
<feature type="region of interest" description="Disordered" evidence="9">
    <location>
        <begin position="1014"/>
        <end position="1049"/>
    </location>
</feature>
<dbReference type="InterPro" id="IPR003598">
    <property type="entry name" value="Ig_sub2"/>
</dbReference>
<dbReference type="CDD" id="cd00054">
    <property type="entry name" value="EGF_CA"/>
    <property type="match status" value="1"/>
</dbReference>
<keyword evidence="10" id="KW-1133">Transmembrane helix</keyword>
<dbReference type="FunFam" id="2.10.25.10:FF:000005">
    <property type="entry name" value="Fibrillin 2"/>
    <property type="match status" value="1"/>
</dbReference>
<dbReference type="InterPro" id="IPR036179">
    <property type="entry name" value="Ig-like_dom_sf"/>
</dbReference>
<dbReference type="PROSITE" id="PS50835">
    <property type="entry name" value="IG_LIKE"/>
    <property type="match status" value="1"/>
</dbReference>
<evidence type="ECO:0000256" key="10">
    <source>
        <dbReference type="SAM" id="Phobius"/>
    </source>
</evidence>
<dbReference type="InterPro" id="IPR013783">
    <property type="entry name" value="Ig-like_fold"/>
</dbReference>
<dbReference type="InterPro" id="IPR000152">
    <property type="entry name" value="EGF-type_Asp/Asn_hydroxyl_site"/>
</dbReference>
<dbReference type="PANTHER" id="PTHR46182:SF2">
    <property type="entry name" value="FI19480P1"/>
    <property type="match status" value="1"/>
</dbReference>
<dbReference type="PROSITE" id="PS01187">
    <property type="entry name" value="EGF_CA"/>
    <property type="match status" value="2"/>
</dbReference>
<dbReference type="InterPro" id="IPR001881">
    <property type="entry name" value="EGF-like_Ca-bd_dom"/>
</dbReference>
<dbReference type="PROSITE" id="PS50026">
    <property type="entry name" value="EGF_3"/>
    <property type="match status" value="3"/>
</dbReference>
<dbReference type="Gene3D" id="2.10.25.10">
    <property type="entry name" value="Laminin"/>
    <property type="match status" value="6"/>
</dbReference>
<keyword evidence="3" id="KW-0732">Signal</keyword>
<organism evidence="13 14">
    <name type="scientific">Clytia hemisphaerica</name>
    <dbReference type="NCBI Taxonomy" id="252671"/>
    <lineage>
        <taxon>Eukaryota</taxon>
        <taxon>Metazoa</taxon>
        <taxon>Cnidaria</taxon>
        <taxon>Hydrozoa</taxon>
        <taxon>Hydroidolina</taxon>
        <taxon>Leptothecata</taxon>
        <taxon>Obeliida</taxon>
        <taxon>Clytiidae</taxon>
        <taxon>Clytia</taxon>
    </lineage>
</organism>
<comment type="caution">
    <text evidence="8">Lacks conserved residue(s) required for the propagation of feature annotation.</text>
</comment>
<dbReference type="Pfam" id="PF07645">
    <property type="entry name" value="EGF_CA"/>
    <property type="match status" value="2"/>
</dbReference>
<feature type="domain" description="Ig-like" evidence="12">
    <location>
        <begin position="1635"/>
        <end position="1725"/>
    </location>
</feature>
<dbReference type="PROSITE" id="PS01186">
    <property type="entry name" value="EGF_2"/>
    <property type="match status" value="4"/>
</dbReference>
<evidence type="ECO:0000313" key="14">
    <source>
        <dbReference type="Proteomes" id="UP000594262"/>
    </source>
</evidence>
<dbReference type="SMART" id="SM00179">
    <property type="entry name" value="EGF_CA"/>
    <property type="match status" value="6"/>
</dbReference>
<evidence type="ECO:0000256" key="8">
    <source>
        <dbReference type="PROSITE-ProRule" id="PRU00076"/>
    </source>
</evidence>
<keyword evidence="14" id="KW-1185">Reference proteome</keyword>
<dbReference type="GO" id="GO:0016020">
    <property type="term" value="C:membrane"/>
    <property type="evidence" value="ECO:0007669"/>
    <property type="project" value="UniProtKB-SubCell"/>
</dbReference>
<dbReference type="OrthoDB" id="6022609at2759"/>
<evidence type="ECO:0000256" key="7">
    <source>
        <dbReference type="ARBA" id="ARBA00023180"/>
    </source>
</evidence>
<feature type="region of interest" description="Disordered" evidence="9">
    <location>
        <begin position="740"/>
        <end position="759"/>
    </location>
</feature>
<feature type="compositionally biased region" description="Acidic residues" evidence="9">
    <location>
        <begin position="1016"/>
        <end position="1033"/>
    </location>
</feature>
<dbReference type="Gene3D" id="2.60.40.10">
    <property type="entry name" value="Immunoglobulins"/>
    <property type="match status" value="1"/>
</dbReference>
<keyword evidence="6" id="KW-1015">Disulfide bond</keyword>
<evidence type="ECO:0000256" key="6">
    <source>
        <dbReference type="ARBA" id="ARBA00023157"/>
    </source>
</evidence>
<keyword evidence="5 10" id="KW-0472">Membrane</keyword>
<evidence type="ECO:0000256" key="9">
    <source>
        <dbReference type="SAM" id="MobiDB-lite"/>
    </source>
</evidence>
<proteinExistence type="predicted"/>
<dbReference type="InterPro" id="IPR049883">
    <property type="entry name" value="NOTCH1_EGF-like"/>
</dbReference>